<accession>A0A941W1H7</accession>
<dbReference type="SUPFAM" id="SSF55961">
    <property type="entry name" value="Bet v1-like"/>
    <property type="match status" value="1"/>
</dbReference>
<keyword evidence="1" id="KW-0472">Membrane</keyword>
<protein>
    <recommendedName>
        <fullName evidence="2">START domain-containing protein</fullName>
    </recommendedName>
</protein>
<dbReference type="Pfam" id="PF01852">
    <property type="entry name" value="START"/>
    <property type="match status" value="1"/>
</dbReference>
<dbReference type="InterPro" id="IPR051213">
    <property type="entry name" value="START_lipid_transfer"/>
</dbReference>
<evidence type="ECO:0000256" key="1">
    <source>
        <dbReference type="SAM" id="Phobius"/>
    </source>
</evidence>
<dbReference type="InterPro" id="IPR023393">
    <property type="entry name" value="START-like_dom_sf"/>
</dbReference>
<dbReference type="EMBL" id="JAANXD010000027">
    <property type="protein sequence ID" value="MBS1257558.1"/>
    <property type="molecule type" value="Genomic_DNA"/>
</dbReference>
<keyword evidence="1" id="KW-1133">Transmembrane helix</keyword>
<evidence type="ECO:0000313" key="4">
    <source>
        <dbReference type="Proteomes" id="UP000722750"/>
    </source>
</evidence>
<dbReference type="PROSITE" id="PS50848">
    <property type="entry name" value="START"/>
    <property type="match status" value="1"/>
</dbReference>
<dbReference type="PANTHER" id="PTHR19308:SF14">
    <property type="entry name" value="START DOMAIN-CONTAINING PROTEIN"/>
    <property type="match status" value="1"/>
</dbReference>
<dbReference type="PANTHER" id="PTHR19308">
    <property type="entry name" value="PHOSPHATIDYLCHOLINE TRANSFER PROTEIN"/>
    <property type="match status" value="1"/>
</dbReference>
<feature type="domain" description="START" evidence="2">
    <location>
        <begin position="35"/>
        <end position="129"/>
    </location>
</feature>
<evidence type="ECO:0000313" key="3">
    <source>
        <dbReference type="EMBL" id="MBS1257558.1"/>
    </source>
</evidence>
<sequence length="141" mass="16163">MRQGFFRKLRLPPPFLSFIAVFTINIIYAIAPLTAEEEEWRFVYEADGITVHKRVKEGTNLFEFKSTGALRGEISDYLSVIKDTEIMPDWAPQCIEAQNIANINDHEDIVYVACNGVWPVADRDYVARRTIILALKNRPST</sequence>
<dbReference type="Proteomes" id="UP000722750">
    <property type="component" value="Unassembled WGS sequence"/>
</dbReference>
<dbReference type="AlphaFoldDB" id="A0A941W1H7"/>
<comment type="caution">
    <text evidence="3">The sequence shown here is derived from an EMBL/GenBank/DDBJ whole genome shotgun (WGS) entry which is preliminary data.</text>
</comment>
<organism evidence="3 4">
    <name type="scientific">Candidatus Scalindua arabica</name>
    <dbReference type="NCBI Taxonomy" id="1127984"/>
    <lineage>
        <taxon>Bacteria</taxon>
        <taxon>Pseudomonadati</taxon>
        <taxon>Planctomycetota</taxon>
        <taxon>Candidatus Brocadiia</taxon>
        <taxon>Candidatus Brocadiales</taxon>
        <taxon>Candidatus Scalinduaceae</taxon>
        <taxon>Candidatus Scalindua</taxon>
    </lineage>
</organism>
<dbReference type="GO" id="GO:0008289">
    <property type="term" value="F:lipid binding"/>
    <property type="evidence" value="ECO:0007669"/>
    <property type="project" value="InterPro"/>
</dbReference>
<reference evidence="3" key="1">
    <citation type="journal article" date="2021" name="ISME J.">
        <title>Fine-scale metabolic discontinuity in a stratified prokaryote microbiome of a Red Sea deep halocline.</title>
        <authorList>
            <person name="Michoud G."/>
            <person name="Ngugi D.K."/>
            <person name="Barozzi A."/>
            <person name="Merlino G."/>
            <person name="Calleja M.L."/>
            <person name="Delgado-Huertas A."/>
            <person name="Moran X.A.G."/>
            <person name="Daffonchio D."/>
        </authorList>
    </citation>
    <scope>NUCLEOTIDE SEQUENCE</scope>
    <source>
        <strain evidence="3">SuakinDeep_MAG55_1</strain>
    </source>
</reference>
<evidence type="ECO:0000259" key="2">
    <source>
        <dbReference type="PROSITE" id="PS50848"/>
    </source>
</evidence>
<dbReference type="GO" id="GO:0005737">
    <property type="term" value="C:cytoplasm"/>
    <property type="evidence" value="ECO:0007669"/>
    <property type="project" value="UniProtKB-ARBA"/>
</dbReference>
<proteinExistence type="predicted"/>
<feature type="transmembrane region" description="Helical" evidence="1">
    <location>
        <begin position="12"/>
        <end position="31"/>
    </location>
</feature>
<name>A0A941W1H7_9BACT</name>
<keyword evidence="1" id="KW-0812">Transmembrane</keyword>
<dbReference type="InterPro" id="IPR002913">
    <property type="entry name" value="START_lipid-bd_dom"/>
</dbReference>
<gene>
    <name evidence="3" type="ORF">MAG551_00602</name>
</gene>
<dbReference type="Gene3D" id="3.30.530.20">
    <property type="match status" value="1"/>
</dbReference>